<evidence type="ECO:0000256" key="7">
    <source>
        <dbReference type="ARBA" id="ARBA00022679"/>
    </source>
</evidence>
<evidence type="ECO:0000256" key="3">
    <source>
        <dbReference type="ARBA" id="ARBA00007739"/>
    </source>
</evidence>
<evidence type="ECO:0000256" key="6">
    <source>
        <dbReference type="ARBA" id="ARBA00022676"/>
    </source>
</evidence>
<organism evidence="15 16">
    <name type="scientific">Rhabdonatronobacter sediminivivens</name>
    <dbReference type="NCBI Taxonomy" id="2743469"/>
    <lineage>
        <taxon>Bacteria</taxon>
        <taxon>Pseudomonadati</taxon>
        <taxon>Pseudomonadota</taxon>
        <taxon>Alphaproteobacteria</taxon>
        <taxon>Rhodobacterales</taxon>
        <taxon>Paracoccaceae</taxon>
        <taxon>Rhabdonatronobacter</taxon>
    </lineage>
</organism>
<dbReference type="RefSeq" id="WP_179907556.1">
    <property type="nucleotide sequence ID" value="NZ_JACBXS010000071.1"/>
</dbReference>
<dbReference type="AlphaFoldDB" id="A0A7Z0KZT9"/>
<evidence type="ECO:0000259" key="13">
    <source>
        <dbReference type="Pfam" id="PF00905"/>
    </source>
</evidence>
<evidence type="ECO:0000313" key="16">
    <source>
        <dbReference type="Proteomes" id="UP000529417"/>
    </source>
</evidence>
<dbReference type="EC" id="2.4.99.28" evidence="10"/>
<evidence type="ECO:0000256" key="12">
    <source>
        <dbReference type="SAM" id="MobiDB-lite"/>
    </source>
</evidence>
<evidence type="ECO:0000256" key="5">
    <source>
        <dbReference type="ARBA" id="ARBA00022670"/>
    </source>
</evidence>
<name>A0A7Z0KZT9_9RHOB</name>
<comment type="caution">
    <text evidence="15">The sequence shown here is derived from an EMBL/GenBank/DDBJ whole genome shotgun (WGS) entry which is preliminary data.</text>
</comment>
<comment type="catalytic activity">
    <reaction evidence="11">
        <text>[GlcNAc-(1-&gt;4)-Mur2Ac(oyl-L-Ala-gamma-D-Glu-L-Lys-D-Ala-D-Ala)](n)-di-trans,octa-cis-undecaprenyl diphosphate + beta-D-GlcNAc-(1-&gt;4)-Mur2Ac(oyl-L-Ala-gamma-D-Glu-L-Lys-D-Ala-D-Ala)-di-trans,octa-cis-undecaprenyl diphosphate = [GlcNAc-(1-&gt;4)-Mur2Ac(oyl-L-Ala-gamma-D-Glu-L-Lys-D-Ala-D-Ala)](n+1)-di-trans,octa-cis-undecaprenyl diphosphate + di-trans,octa-cis-undecaprenyl diphosphate + H(+)</text>
        <dbReference type="Rhea" id="RHEA:23708"/>
        <dbReference type="Rhea" id="RHEA-COMP:9602"/>
        <dbReference type="Rhea" id="RHEA-COMP:9603"/>
        <dbReference type="ChEBI" id="CHEBI:15378"/>
        <dbReference type="ChEBI" id="CHEBI:58405"/>
        <dbReference type="ChEBI" id="CHEBI:60033"/>
        <dbReference type="ChEBI" id="CHEBI:78435"/>
        <dbReference type="EC" id="2.4.99.28"/>
    </reaction>
</comment>
<dbReference type="InterPro" id="IPR023346">
    <property type="entry name" value="Lysozyme-like_dom_sf"/>
</dbReference>
<dbReference type="GO" id="GO:0008658">
    <property type="term" value="F:penicillin binding"/>
    <property type="evidence" value="ECO:0007669"/>
    <property type="project" value="InterPro"/>
</dbReference>
<dbReference type="InterPro" id="IPR036950">
    <property type="entry name" value="PBP_transglycosylase"/>
</dbReference>
<dbReference type="Gene3D" id="1.10.3810.10">
    <property type="entry name" value="Biosynthetic peptidoglycan transglycosylase-like"/>
    <property type="match status" value="1"/>
</dbReference>
<evidence type="ECO:0000256" key="8">
    <source>
        <dbReference type="ARBA" id="ARBA00022801"/>
    </source>
</evidence>
<keyword evidence="9" id="KW-0511">Multifunctional enzyme</keyword>
<dbReference type="Pfam" id="PF00912">
    <property type="entry name" value="Transgly"/>
    <property type="match status" value="1"/>
</dbReference>
<gene>
    <name evidence="15" type="ORF">HUK65_17460</name>
</gene>
<dbReference type="PANTHER" id="PTHR32282">
    <property type="entry name" value="BINDING PROTEIN TRANSPEPTIDASE, PUTATIVE-RELATED"/>
    <property type="match status" value="1"/>
</dbReference>
<evidence type="ECO:0000313" key="15">
    <source>
        <dbReference type="EMBL" id="NYS26764.1"/>
    </source>
</evidence>
<sequence length="857" mass="93038">MRQDVANKRQNHDPRRREGGAVMVCAPAAFRYSTRSFRGAFKSCVAVALAVGLATGSAQADSEADAGIYTLTRLAVSAIGSFVHIGPDDQLDVDLLDRVRAQRTGFHAEYRLASGERAVIGSPRNARTSLSDIPGIFIAALLATEDARFLEHPGLAPTSTARAFFEHLSGTTRGASGITQQLLKNQIVGSDVTFRRKAIEASLAIQIEDVLSKGEILEAYLGAVWFGRGWGAAGAARSWFGKNWDDLSLSEMAFLAGILQGPARFNPEHHAARAHARRDHVLGRMLFTGVISEEDYRTARSERLEVIPAQSAIGGQEWTDVVLERWIEANSATAALLEPRAASGTLPVIETTLDGRWQSLAQQSLNDQVARLGRIEAINRIADSDLATLETHATNGERLPQALWTRVLEGIGADARVLPAVVLGSTPSTLARARGWGVNNTWEIAEHDLPQPLSRGDVVLIDRENGDLVTSQGLEGAVVIMNIHTGEVLASVGGTDTRLSRFDRTTSPRQPGSAVKAFVYLAAMEMGWFPQDIIDDSPTDFDGGYSPRNFGERHRGIIPFYTAFEISSNIAAVKIANEIGIANISDIARRAGAYEQQMALYLPSALGASVTSLRQLVTGYATIGNGGWPIRPTLVRRIIDRDGRVWESDPAIGRNAFSTRAIDDMQAMMRGVILRGTAAETFRNHPVSVIGKTGTSQGHRDALFVGMGADIAVGVWLGRDDNTPTNGFVGGAHAAPVAARIFRQAYETGMITEYGHDMERNSQRFWPPEAIGERARSGWDTSQPAWTFAEVEPWPRLGLIIRRHEVATQTSETVEVRTDQGPVSRSPHGLSLSADPEQWRVRQGGPRGAHLQTGRLQ</sequence>
<evidence type="ECO:0000256" key="9">
    <source>
        <dbReference type="ARBA" id="ARBA00023268"/>
    </source>
</evidence>
<dbReference type="Gene3D" id="3.40.710.10">
    <property type="entry name" value="DD-peptidase/beta-lactamase superfamily"/>
    <property type="match status" value="1"/>
</dbReference>
<dbReference type="Proteomes" id="UP000529417">
    <property type="component" value="Unassembled WGS sequence"/>
</dbReference>
<dbReference type="GO" id="GO:0008955">
    <property type="term" value="F:peptidoglycan glycosyltransferase activity"/>
    <property type="evidence" value="ECO:0007669"/>
    <property type="project" value="UniProtKB-EC"/>
</dbReference>
<keyword evidence="6" id="KW-0328">Glycosyltransferase</keyword>
<dbReference type="InterPro" id="IPR012338">
    <property type="entry name" value="Beta-lactam/transpept-like"/>
</dbReference>
<dbReference type="Pfam" id="PF00905">
    <property type="entry name" value="Transpeptidase"/>
    <property type="match status" value="1"/>
</dbReference>
<feature type="domain" description="Penicillin-binding protein transpeptidase" evidence="13">
    <location>
        <begin position="476"/>
        <end position="699"/>
    </location>
</feature>
<dbReference type="EMBL" id="JACBXS010000071">
    <property type="protein sequence ID" value="NYS26764.1"/>
    <property type="molecule type" value="Genomic_DNA"/>
</dbReference>
<dbReference type="PANTHER" id="PTHR32282:SF33">
    <property type="entry name" value="PEPTIDOGLYCAN GLYCOSYLTRANSFERASE"/>
    <property type="match status" value="1"/>
</dbReference>
<dbReference type="InterPro" id="IPR001460">
    <property type="entry name" value="PCN-bd_Tpept"/>
</dbReference>
<dbReference type="SUPFAM" id="SSF56601">
    <property type="entry name" value="beta-lactamase/transpeptidase-like"/>
    <property type="match status" value="1"/>
</dbReference>
<evidence type="ECO:0000259" key="14">
    <source>
        <dbReference type="Pfam" id="PF00912"/>
    </source>
</evidence>
<feature type="domain" description="Glycosyl transferase family 51" evidence="14">
    <location>
        <begin position="125"/>
        <end position="285"/>
    </location>
</feature>
<reference evidence="15 16" key="1">
    <citation type="journal article" date="2000" name="Arch. Microbiol.">
        <title>Rhodobaca bogoriensis gen. nov. and sp. nov., an alkaliphilic purple nonsulfur bacterium from African Rift Valley soda lakes.</title>
        <authorList>
            <person name="Milford A.D."/>
            <person name="Achenbach L.A."/>
            <person name="Jung D.O."/>
            <person name="Madigan M.T."/>
        </authorList>
    </citation>
    <scope>NUCLEOTIDE SEQUENCE [LARGE SCALE GENOMIC DNA]</scope>
    <source>
        <strain evidence="15 16">2376</strain>
    </source>
</reference>
<accession>A0A7Z0KZT9</accession>
<keyword evidence="16" id="KW-1185">Reference proteome</keyword>
<comment type="pathway">
    <text evidence="1">Cell wall biogenesis; peptidoglycan biosynthesis.</text>
</comment>
<proteinExistence type="inferred from homology"/>
<dbReference type="GO" id="GO:0009252">
    <property type="term" value="P:peptidoglycan biosynthetic process"/>
    <property type="evidence" value="ECO:0007669"/>
    <property type="project" value="UniProtKB-UniPathway"/>
</dbReference>
<keyword evidence="5" id="KW-0645">Protease</keyword>
<keyword evidence="4" id="KW-0121">Carboxypeptidase</keyword>
<comment type="similarity">
    <text evidence="2">In the C-terminal section; belongs to the transpeptidase family.</text>
</comment>
<evidence type="ECO:0000256" key="1">
    <source>
        <dbReference type="ARBA" id="ARBA00004752"/>
    </source>
</evidence>
<evidence type="ECO:0000256" key="10">
    <source>
        <dbReference type="ARBA" id="ARBA00044770"/>
    </source>
</evidence>
<dbReference type="GO" id="GO:0004180">
    <property type="term" value="F:carboxypeptidase activity"/>
    <property type="evidence" value="ECO:0007669"/>
    <property type="project" value="UniProtKB-KW"/>
</dbReference>
<keyword evidence="7" id="KW-0808">Transferase</keyword>
<dbReference type="GO" id="GO:0030288">
    <property type="term" value="C:outer membrane-bounded periplasmic space"/>
    <property type="evidence" value="ECO:0007669"/>
    <property type="project" value="TreeGrafter"/>
</dbReference>
<protein>
    <recommendedName>
        <fullName evidence="10">peptidoglycan glycosyltransferase</fullName>
        <ecNumber evidence="10">2.4.99.28</ecNumber>
    </recommendedName>
</protein>
<dbReference type="UniPathway" id="UPA00219"/>
<dbReference type="InterPro" id="IPR001264">
    <property type="entry name" value="Glyco_trans_51"/>
</dbReference>
<feature type="region of interest" description="Disordered" evidence="12">
    <location>
        <begin position="808"/>
        <end position="857"/>
    </location>
</feature>
<evidence type="ECO:0000256" key="2">
    <source>
        <dbReference type="ARBA" id="ARBA00007090"/>
    </source>
</evidence>
<evidence type="ECO:0000256" key="11">
    <source>
        <dbReference type="ARBA" id="ARBA00049902"/>
    </source>
</evidence>
<dbReference type="InterPro" id="IPR050396">
    <property type="entry name" value="Glycosyltr_51/Transpeptidase"/>
</dbReference>
<comment type="similarity">
    <text evidence="3">In the N-terminal section; belongs to the glycosyltransferase 51 family.</text>
</comment>
<evidence type="ECO:0000256" key="4">
    <source>
        <dbReference type="ARBA" id="ARBA00022645"/>
    </source>
</evidence>
<keyword evidence="8" id="KW-0378">Hydrolase</keyword>
<dbReference type="GO" id="GO:0006508">
    <property type="term" value="P:proteolysis"/>
    <property type="evidence" value="ECO:0007669"/>
    <property type="project" value="UniProtKB-KW"/>
</dbReference>
<dbReference type="SUPFAM" id="SSF53955">
    <property type="entry name" value="Lysozyme-like"/>
    <property type="match status" value="1"/>
</dbReference>